<dbReference type="Proteomes" id="UP001230504">
    <property type="component" value="Unassembled WGS sequence"/>
</dbReference>
<keyword evidence="2" id="KW-1185">Reference proteome</keyword>
<reference evidence="1" key="1">
    <citation type="submission" date="2021-06" db="EMBL/GenBank/DDBJ databases">
        <title>Comparative genomics, transcriptomics and evolutionary studies reveal genomic signatures of adaptation to plant cell wall in hemibiotrophic fungi.</title>
        <authorList>
            <consortium name="DOE Joint Genome Institute"/>
            <person name="Baroncelli R."/>
            <person name="Diaz J.F."/>
            <person name="Benocci T."/>
            <person name="Peng M."/>
            <person name="Battaglia E."/>
            <person name="Haridas S."/>
            <person name="Andreopoulos W."/>
            <person name="Labutti K."/>
            <person name="Pangilinan J."/>
            <person name="Floch G.L."/>
            <person name="Makela M.R."/>
            <person name="Henrissat B."/>
            <person name="Grigoriev I.V."/>
            <person name="Crouch J.A."/>
            <person name="De Vries R.P."/>
            <person name="Sukno S.A."/>
            <person name="Thon M.R."/>
        </authorList>
    </citation>
    <scope>NUCLEOTIDE SEQUENCE</scope>
    <source>
        <strain evidence="1">CBS 125086</strain>
    </source>
</reference>
<evidence type="ECO:0000313" key="2">
    <source>
        <dbReference type="Proteomes" id="UP001230504"/>
    </source>
</evidence>
<sequence length="187" mass="20235">MSSGTALHLTSTLPSEMACCLLLVWPVSDKRPVHFASLLITQSARDAVSGGALQRWKDPTCASLPPSNLDPGCLLRLNALAYTTLHLSSRESRRNDTTPQSRYITVVSHATLPAAAIPPVSKREGGRRLATACWPAGSSADAPSRIPAAWSWTVPFFSHLLLPSCPMSLFYVHYRKKVECTDTGGPH</sequence>
<dbReference type="EMBL" id="JAHLJV010000027">
    <property type="protein sequence ID" value="KAK1593136.1"/>
    <property type="molecule type" value="Genomic_DNA"/>
</dbReference>
<name>A0AAD8V633_9PEZI</name>
<dbReference type="AlphaFoldDB" id="A0AAD8V633"/>
<protein>
    <submittedName>
        <fullName evidence="1">Uncharacterized protein</fullName>
    </submittedName>
</protein>
<dbReference type="RefSeq" id="XP_060414460.1">
    <property type="nucleotide sequence ID" value="XM_060551367.1"/>
</dbReference>
<evidence type="ECO:0000313" key="1">
    <source>
        <dbReference type="EMBL" id="KAK1593136.1"/>
    </source>
</evidence>
<comment type="caution">
    <text evidence="1">The sequence shown here is derived from an EMBL/GenBank/DDBJ whole genome shotgun (WGS) entry which is preliminary data.</text>
</comment>
<accession>A0AAD8V633</accession>
<organism evidence="1 2">
    <name type="scientific">Colletotrichum navitas</name>
    <dbReference type="NCBI Taxonomy" id="681940"/>
    <lineage>
        <taxon>Eukaryota</taxon>
        <taxon>Fungi</taxon>
        <taxon>Dikarya</taxon>
        <taxon>Ascomycota</taxon>
        <taxon>Pezizomycotina</taxon>
        <taxon>Sordariomycetes</taxon>
        <taxon>Hypocreomycetidae</taxon>
        <taxon>Glomerellales</taxon>
        <taxon>Glomerellaceae</taxon>
        <taxon>Colletotrichum</taxon>
        <taxon>Colletotrichum graminicola species complex</taxon>
    </lineage>
</organism>
<proteinExistence type="predicted"/>
<dbReference type="GeneID" id="85435607"/>
<gene>
    <name evidence="1" type="ORF">LY79DRAFT_188562</name>
</gene>